<name>A0A7S3PA28_9STRA</name>
<organism evidence="3">
    <name type="scientific">Aplanochytrium stocchinoi</name>
    <dbReference type="NCBI Taxonomy" id="215587"/>
    <lineage>
        <taxon>Eukaryota</taxon>
        <taxon>Sar</taxon>
        <taxon>Stramenopiles</taxon>
        <taxon>Bigyra</taxon>
        <taxon>Labyrinthulomycetes</taxon>
        <taxon>Thraustochytrida</taxon>
        <taxon>Thraustochytriidae</taxon>
        <taxon>Aplanochytrium</taxon>
    </lineage>
</organism>
<dbReference type="AlphaFoldDB" id="A0A7S3PA28"/>
<keyword evidence="2" id="KW-1133">Transmembrane helix</keyword>
<evidence type="ECO:0000256" key="1">
    <source>
        <dbReference type="SAM" id="MobiDB-lite"/>
    </source>
</evidence>
<reference evidence="3" key="1">
    <citation type="submission" date="2021-01" db="EMBL/GenBank/DDBJ databases">
        <authorList>
            <person name="Corre E."/>
            <person name="Pelletier E."/>
            <person name="Niang G."/>
            <person name="Scheremetjew M."/>
            <person name="Finn R."/>
            <person name="Kale V."/>
            <person name="Holt S."/>
            <person name="Cochrane G."/>
            <person name="Meng A."/>
            <person name="Brown T."/>
            <person name="Cohen L."/>
        </authorList>
    </citation>
    <scope>NUCLEOTIDE SEQUENCE</scope>
    <source>
        <strain evidence="3">GSBS06</strain>
    </source>
</reference>
<evidence type="ECO:0000313" key="3">
    <source>
        <dbReference type="EMBL" id="CAE0430406.1"/>
    </source>
</evidence>
<evidence type="ECO:0000256" key="2">
    <source>
        <dbReference type="SAM" id="Phobius"/>
    </source>
</evidence>
<gene>
    <name evidence="3" type="ORF">ASTO00021_LOCUS734</name>
</gene>
<keyword evidence="2" id="KW-0812">Transmembrane</keyword>
<feature type="region of interest" description="Disordered" evidence="1">
    <location>
        <begin position="39"/>
        <end position="63"/>
    </location>
</feature>
<protein>
    <submittedName>
        <fullName evidence="3">Uncharacterized protein</fullName>
    </submittedName>
</protein>
<accession>A0A7S3PA28</accession>
<dbReference type="EMBL" id="HBIN01001299">
    <property type="protein sequence ID" value="CAE0430406.1"/>
    <property type="molecule type" value="Transcribed_RNA"/>
</dbReference>
<feature type="compositionally biased region" description="Basic and acidic residues" evidence="1">
    <location>
        <begin position="53"/>
        <end position="63"/>
    </location>
</feature>
<feature type="transmembrane region" description="Helical" evidence="2">
    <location>
        <begin position="13"/>
        <end position="31"/>
    </location>
</feature>
<proteinExistence type="predicted"/>
<sequence>MEFDLDAFGIRESLALGVTIALGMILYLSFFPGDPETNAMFLDPVEEENSEEKEEKEKTEEEKEAERLAKIWEEKRNEEMIRDFEARQKRLRDQGVDVEKIRRLLDEAESQEKNASLPISFFVTIVKVMVYASKSIYAAIELW</sequence>
<keyword evidence="2" id="KW-0472">Membrane</keyword>